<dbReference type="InterPro" id="IPR052894">
    <property type="entry name" value="AsmA-related"/>
</dbReference>
<dbReference type="PANTHER" id="PTHR30441">
    <property type="entry name" value="DUF748 DOMAIN-CONTAINING PROTEIN"/>
    <property type="match status" value="1"/>
</dbReference>
<sequence>MNKLVKIILLGLAIFLSVVGAGAWYASSLINPAHLSQLIISSVKDATGRNLTISGPVSLKVFPSVAVTADQVSLSNATWASNTDANMLVVKHLEFEIKLLPLFKKQVEISTINIAGLDLYLQTNKAGQENWDLTLPAAPFAAAANSAINPSASSSEQSLPDQISSIHVTDARVTYKAWGAPTKSISIPKLIYEGREGKSEFDAQADYSGYQFALKGKTGNLRSMFNAWGDKPVKADLDFTLTLNGKTMLIQGFVDKKPKALAKFDVQLSSKSFDFIPLIAGASAAQMGSAKGISSVASSTRSEGKGGYFFSEEDLPFHLLPVASGKVAFNIGQLKISGFAPLDNFKGDLIFNGDQMSANDFSFEIGKGSAQIQLAVSQFSGPSPSVASKGLMKGFTLEQISSAVRPGTKVAGGDTQIAFNLRGSGLSPHQLASRANGAVQISVGSSQLDSKFLDSTGDLVITVLNAVNPMRKSTDQTTLECAVAYLPVSNGLVTMNNSIGMVTDRLDIVLSGTVNLSNEALNVLINPTEKSGLTTGVDLAGLVKLGGTLMNPQAGVNKAGVVNSAVSIGLGILTGGATILAENARSLTNRPQPCKAALHSWPDIYPGSN</sequence>
<dbReference type="InterPro" id="IPR007844">
    <property type="entry name" value="AsmA"/>
</dbReference>
<dbReference type="Pfam" id="PF05170">
    <property type="entry name" value="AsmA"/>
    <property type="match status" value="2"/>
</dbReference>
<organism evidence="2 3">
    <name type="scientific">Polynucleobacter asymbioticus</name>
    <dbReference type="NCBI Taxonomy" id="576611"/>
    <lineage>
        <taxon>Bacteria</taxon>
        <taxon>Pseudomonadati</taxon>
        <taxon>Pseudomonadota</taxon>
        <taxon>Betaproteobacteria</taxon>
        <taxon>Burkholderiales</taxon>
        <taxon>Burkholderiaceae</taxon>
        <taxon>Polynucleobacter</taxon>
    </lineage>
</organism>
<feature type="domain" description="AsmA" evidence="1">
    <location>
        <begin position="240"/>
        <end position="496"/>
    </location>
</feature>
<evidence type="ECO:0000313" key="3">
    <source>
        <dbReference type="Proteomes" id="UP000182060"/>
    </source>
</evidence>
<dbReference type="RefSeq" id="WP_071539036.1">
    <property type="nucleotide sequence ID" value="NZ_CP015016.1"/>
</dbReference>
<evidence type="ECO:0000259" key="1">
    <source>
        <dbReference type="Pfam" id="PF05170"/>
    </source>
</evidence>
<gene>
    <name evidence="2" type="ORF">AOC25_04320</name>
</gene>
<name>A0AAC9IU32_9BURK</name>
<evidence type="ECO:0000313" key="2">
    <source>
        <dbReference type="EMBL" id="APC00906.1"/>
    </source>
</evidence>
<proteinExistence type="predicted"/>
<accession>A0AAC9IU32</accession>
<protein>
    <recommendedName>
        <fullName evidence="1">AsmA domain-containing protein</fullName>
    </recommendedName>
</protein>
<dbReference type="GO" id="GO:0005886">
    <property type="term" value="C:plasma membrane"/>
    <property type="evidence" value="ECO:0007669"/>
    <property type="project" value="TreeGrafter"/>
</dbReference>
<dbReference type="PANTHER" id="PTHR30441:SF4">
    <property type="entry name" value="PROTEIN ASMA"/>
    <property type="match status" value="1"/>
</dbReference>
<dbReference type="Proteomes" id="UP000182060">
    <property type="component" value="Chromosome"/>
</dbReference>
<reference evidence="2" key="1">
    <citation type="journal article" date="2017" name="Appl. Environ. Microbiol.">
        <title>Microdiversification of a pelagic Polynucleobacter species is mainly driven by acquisition of genomic islands from a partially interspecific gene pool.</title>
        <authorList>
            <person name="Hoetzinger M."/>
            <person name="Hahn M.W."/>
            <person name="Jezberova J."/>
            <person name="Schmidt J."/>
            <person name="Koll U."/>
        </authorList>
    </citation>
    <scope>NUCLEOTIDE SEQUENCE</scope>
    <source>
        <strain evidence="2">MWH-RechtKol4</strain>
    </source>
</reference>
<dbReference type="EMBL" id="CP015017">
    <property type="protein sequence ID" value="APC00906.1"/>
    <property type="molecule type" value="Genomic_DNA"/>
</dbReference>
<dbReference type="GO" id="GO:0090313">
    <property type="term" value="P:regulation of protein targeting to membrane"/>
    <property type="evidence" value="ECO:0007669"/>
    <property type="project" value="TreeGrafter"/>
</dbReference>
<feature type="domain" description="AsmA" evidence="1">
    <location>
        <begin position="1"/>
        <end position="176"/>
    </location>
</feature>
<dbReference type="AlphaFoldDB" id="A0AAC9IU32"/>